<dbReference type="PROSITE" id="PS00463">
    <property type="entry name" value="ZN2_CY6_FUNGAL_1"/>
    <property type="match status" value="1"/>
</dbReference>
<feature type="compositionally biased region" description="Low complexity" evidence="5">
    <location>
        <begin position="79"/>
        <end position="108"/>
    </location>
</feature>
<keyword evidence="2" id="KW-0805">Transcription regulation</keyword>
<evidence type="ECO:0000313" key="7">
    <source>
        <dbReference type="EMBL" id="GIZ49871.1"/>
    </source>
</evidence>
<name>A0A9P3L1F3_9PEZI</name>
<dbReference type="Proteomes" id="UP000825890">
    <property type="component" value="Unassembled WGS sequence"/>
</dbReference>
<evidence type="ECO:0000256" key="4">
    <source>
        <dbReference type="ARBA" id="ARBA00023242"/>
    </source>
</evidence>
<feature type="domain" description="Zn(2)-C6 fungal-type" evidence="6">
    <location>
        <begin position="20"/>
        <end position="51"/>
    </location>
</feature>
<keyword evidence="8" id="KW-1185">Reference proteome</keyword>
<keyword evidence="1" id="KW-0479">Metal-binding</keyword>
<evidence type="ECO:0000256" key="1">
    <source>
        <dbReference type="ARBA" id="ARBA00022723"/>
    </source>
</evidence>
<dbReference type="GO" id="GO:0006351">
    <property type="term" value="P:DNA-templated transcription"/>
    <property type="evidence" value="ECO:0007669"/>
    <property type="project" value="InterPro"/>
</dbReference>
<reference evidence="7 8" key="1">
    <citation type="submission" date="2021-01" db="EMBL/GenBank/DDBJ databases">
        <title>Cercospora kikuchii MAFF 305040 whole genome shotgun sequence.</title>
        <authorList>
            <person name="Kashiwa T."/>
            <person name="Suzuki T."/>
        </authorList>
    </citation>
    <scope>NUCLEOTIDE SEQUENCE [LARGE SCALE GENOMIC DNA]</scope>
    <source>
        <strain evidence="7 8">MAFF 305040</strain>
    </source>
</reference>
<evidence type="ECO:0000313" key="8">
    <source>
        <dbReference type="Proteomes" id="UP000825890"/>
    </source>
</evidence>
<comment type="caution">
    <text evidence="7">The sequence shown here is derived from an EMBL/GenBank/DDBJ whole genome shotgun (WGS) entry which is preliminary data.</text>
</comment>
<dbReference type="OrthoDB" id="47007at2759"/>
<dbReference type="PROSITE" id="PS50048">
    <property type="entry name" value="ZN2_CY6_FUNGAL_2"/>
    <property type="match status" value="1"/>
</dbReference>
<feature type="region of interest" description="Disordered" evidence="5">
    <location>
        <begin position="59"/>
        <end position="114"/>
    </location>
</feature>
<accession>A0A9P3L1F3</accession>
<dbReference type="RefSeq" id="XP_044664358.1">
    <property type="nucleotide sequence ID" value="XM_044808423.1"/>
</dbReference>
<evidence type="ECO:0000259" key="6">
    <source>
        <dbReference type="PROSITE" id="PS50048"/>
    </source>
</evidence>
<dbReference type="InterPro" id="IPR036864">
    <property type="entry name" value="Zn2-C6_fun-type_DNA-bd_sf"/>
</dbReference>
<dbReference type="GO" id="GO:0008270">
    <property type="term" value="F:zinc ion binding"/>
    <property type="evidence" value="ECO:0007669"/>
    <property type="project" value="InterPro"/>
</dbReference>
<organism evidence="7 8">
    <name type="scientific">Cercospora kikuchii</name>
    <dbReference type="NCBI Taxonomy" id="84275"/>
    <lineage>
        <taxon>Eukaryota</taxon>
        <taxon>Fungi</taxon>
        <taxon>Dikarya</taxon>
        <taxon>Ascomycota</taxon>
        <taxon>Pezizomycotina</taxon>
        <taxon>Dothideomycetes</taxon>
        <taxon>Dothideomycetidae</taxon>
        <taxon>Mycosphaerellales</taxon>
        <taxon>Mycosphaerellaceae</taxon>
        <taxon>Cercospora</taxon>
    </lineage>
</organism>
<dbReference type="GO" id="GO:0000981">
    <property type="term" value="F:DNA-binding transcription factor activity, RNA polymerase II-specific"/>
    <property type="evidence" value="ECO:0007669"/>
    <property type="project" value="InterPro"/>
</dbReference>
<dbReference type="Pfam" id="PF00172">
    <property type="entry name" value="Zn_clus"/>
    <property type="match status" value="1"/>
</dbReference>
<dbReference type="SMART" id="SM00906">
    <property type="entry name" value="Fungal_trans"/>
    <property type="match status" value="1"/>
</dbReference>
<gene>
    <name evidence="7" type="ORF">CKM354_001288900</name>
</gene>
<dbReference type="AlphaFoldDB" id="A0A9P3L1F3"/>
<dbReference type="GO" id="GO:0000978">
    <property type="term" value="F:RNA polymerase II cis-regulatory region sequence-specific DNA binding"/>
    <property type="evidence" value="ECO:0007669"/>
    <property type="project" value="TreeGrafter"/>
</dbReference>
<dbReference type="InterPro" id="IPR051127">
    <property type="entry name" value="Fungal_SecMet_Regulators"/>
</dbReference>
<sequence length="729" mass="79874">MAPRSAAADDLAQRRRCLAACETCKRRKERCDGRQPCERCITRKVPASCHFADRSRLQAGDDVRATPPRRLAKPPQTPSGRRSSLSRRSTYAHGNPAGAPASPPSTGHGTDDPMAHHVTIVATSGSSSLVDMDSPHTVRDHKGEHMFIGDSANLFFLQIIRRLVARAIGPCDFVDDPIGCLMIEASPMQDATSGQAAATRMGTPRLTVEQARHFVRRYALVTGCVLDLFDESTLLAQLPGLPEDDGADIPAPMYYLVLAIGAQTSAGDHDALAAALFNVGRSLVTQQFTEDATLATVQAYALITFYLLGACRRNAAFMHLGIAVRAAYAIGLHRKEIAKSLSLELFELRERTWKCLRILDLFLSASLGRPPSTAETRDTESMAEYSTSTDLCVVFEKILTSIYSPRVVSTEAVSSIGAHHRRFTSRFLRGLARDKISATEKLGGGLMPNIGLLHVKEAYYWTIILLTRPFLLESISTHTAKVAEGSSEEAAETCTGSDSNRILVEACVDSAMRTIDLLRKLNECEDLPKRLPYIVNSIFIASLVLGTAYFGDLYQIYSLDRYLHDAHELLKLFTHDQVAQQSSTVVGFLRDACNTYREKQAARIKDLRSRAIGSIFGQIHATGSEVPTRAQSPSQIASQDVQTQLRSGCEGKDDRAVHMAAGQPLSDATEDDVRLCEQGYDDFYELMIGANLAKPGLPFSDMSPQTLWFTAYDESLPMFSIVEDIGGNT</sequence>
<dbReference type="GeneID" id="68298464"/>
<evidence type="ECO:0000256" key="3">
    <source>
        <dbReference type="ARBA" id="ARBA00023163"/>
    </source>
</evidence>
<protein>
    <recommendedName>
        <fullName evidence="6">Zn(2)-C6 fungal-type domain-containing protein</fullName>
    </recommendedName>
</protein>
<keyword evidence="4" id="KW-0539">Nucleus</keyword>
<dbReference type="SUPFAM" id="SSF57701">
    <property type="entry name" value="Zn2/Cys6 DNA-binding domain"/>
    <property type="match status" value="1"/>
</dbReference>
<keyword evidence="3" id="KW-0804">Transcription</keyword>
<dbReference type="Gene3D" id="4.10.240.10">
    <property type="entry name" value="Zn(2)-C6 fungal-type DNA-binding domain"/>
    <property type="match status" value="1"/>
</dbReference>
<dbReference type="PANTHER" id="PTHR47424:SF9">
    <property type="entry name" value="TAH-2"/>
    <property type="match status" value="1"/>
</dbReference>
<proteinExistence type="predicted"/>
<dbReference type="GO" id="GO:0000435">
    <property type="term" value="P:positive regulation of transcription from RNA polymerase II promoter by galactose"/>
    <property type="evidence" value="ECO:0007669"/>
    <property type="project" value="TreeGrafter"/>
</dbReference>
<dbReference type="SMART" id="SM00066">
    <property type="entry name" value="GAL4"/>
    <property type="match status" value="1"/>
</dbReference>
<dbReference type="Pfam" id="PF04082">
    <property type="entry name" value="Fungal_trans"/>
    <property type="match status" value="1"/>
</dbReference>
<dbReference type="InterPro" id="IPR001138">
    <property type="entry name" value="Zn2Cys6_DnaBD"/>
</dbReference>
<evidence type="ECO:0000256" key="5">
    <source>
        <dbReference type="SAM" id="MobiDB-lite"/>
    </source>
</evidence>
<dbReference type="CDD" id="cd12148">
    <property type="entry name" value="fungal_TF_MHR"/>
    <property type="match status" value="1"/>
</dbReference>
<dbReference type="PANTHER" id="PTHR47424">
    <property type="entry name" value="REGULATORY PROTEIN GAL4"/>
    <property type="match status" value="1"/>
</dbReference>
<dbReference type="GO" id="GO:0005634">
    <property type="term" value="C:nucleus"/>
    <property type="evidence" value="ECO:0007669"/>
    <property type="project" value="TreeGrafter"/>
</dbReference>
<dbReference type="CDD" id="cd00067">
    <property type="entry name" value="GAL4"/>
    <property type="match status" value="1"/>
</dbReference>
<dbReference type="InterPro" id="IPR007219">
    <property type="entry name" value="XnlR_reg_dom"/>
</dbReference>
<evidence type="ECO:0000256" key="2">
    <source>
        <dbReference type="ARBA" id="ARBA00023015"/>
    </source>
</evidence>
<dbReference type="EMBL" id="BOLY01000009">
    <property type="protein sequence ID" value="GIZ49871.1"/>
    <property type="molecule type" value="Genomic_DNA"/>
</dbReference>